<evidence type="ECO:0000313" key="2">
    <source>
        <dbReference type="Proteomes" id="UP001212803"/>
    </source>
</evidence>
<keyword evidence="2" id="KW-1185">Reference proteome</keyword>
<name>A0ABY7M811_9CHLR</name>
<organism evidence="1 2">
    <name type="scientific">Tepidiforma flava</name>
    <dbReference type="NCBI Taxonomy" id="3004094"/>
    <lineage>
        <taxon>Bacteria</taxon>
        <taxon>Bacillati</taxon>
        <taxon>Chloroflexota</taxon>
        <taxon>Tepidiformia</taxon>
        <taxon>Tepidiformales</taxon>
        <taxon>Tepidiformaceae</taxon>
        <taxon>Tepidiforma</taxon>
    </lineage>
</organism>
<sequence length="146" mass="16568">MALIHRAVMGMIVGQRCRLGGRFSKCAELAEETCQYCGRPFCARHTYYREGHEAVCTASRCRAKRDDLVAYQAYRAAVAARNRAGLCGIDGCGPHPAHECSLCRGHFCGDHIRERMYPFRQGWVTIERPASVCARCWDRRKIWRGA</sequence>
<evidence type="ECO:0008006" key="3">
    <source>
        <dbReference type="Google" id="ProtNLM"/>
    </source>
</evidence>
<accession>A0ABY7M811</accession>
<reference evidence="1 2" key="1">
    <citation type="journal article" date="2023" name="ISME J.">
        <title>Thermophilic Dehalococcoidia with unusual traits shed light on an unexpected past.</title>
        <authorList>
            <person name="Palmer M."/>
            <person name="Covington J.K."/>
            <person name="Zhou E.M."/>
            <person name="Thomas S.C."/>
            <person name="Habib N."/>
            <person name="Seymour C.O."/>
            <person name="Lai D."/>
            <person name="Johnston J."/>
            <person name="Hashimi A."/>
            <person name="Jiao J.Y."/>
            <person name="Muok A.R."/>
            <person name="Liu L."/>
            <person name="Xian W.D."/>
            <person name="Zhi X.Y."/>
            <person name="Li M.M."/>
            <person name="Silva L.P."/>
            <person name="Bowen B.P."/>
            <person name="Louie K."/>
            <person name="Briegel A."/>
            <person name="Pett-Ridge J."/>
            <person name="Weber P.K."/>
            <person name="Tocheva E.I."/>
            <person name="Woyke T."/>
            <person name="Northen T.R."/>
            <person name="Mayali X."/>
            <person name="Li W.J."/>
            <person name="Hedlund B.P."/>
        </authorList>
    </citation>
    <scope>NUCLEOTIDE SEQUENCE [LARGE SCALE GENOMIC DNA]</scope>
    <source>
        <strain evidence="1 2">YIM 72310</strain>
    </source>
</reference>
<dbReference type="EMBL" id="CP115149">
    <property type="protein sequence ID" value="WBL36669.1"/>
    <property type="molecule type" value="Genomic_DNA"/>
</dbReference>
<gene>
    <name evidence="1" type="ORF">O0235_03700</name>
</gene>
<protein>
    <recommendedName>
        <fullName evidence="3">AN1-type domain-containing protein</fullName>
    </recommendedName>
</protein>
<evidence type="ECO:0000313" key="1">
    <source>
        <dbReference type="EMBL" id="WBL36669.1"/>
    </source>
</evidence>
<proteinExistence type="predicted"/>
<dbReference type="Proteomes" id="UP001212803">
    <property type="component" value="Chromosome"/>
</dbReference>
<dbReference type="RefSeq" id="WP_270057186.1">
    <property type="nucleotide sequence ID" value="NZ_CP115149.1"/>
</dbReference>